<keyword evidence="2" id="KW-1185">Reference proteome</keyword>
<dbReference type="Proteomes" id="UP000799302">
    <property type="component" value="Unassembled WGS sequence"/>
</dbReference>
<evidence type="ECO:0000313" key="1">
    <source>
        <dbReference type="EMBL" id="KAF2671299.1"/>
    </source>
</evidence>
<dbReference type="InterPro" id="IPR007902">
    <property type="entry name" value="Chl4/mis15/CENP-N"/>
</dbReference>
<reference evidence="1" key="1">
    <citation type="journal article" date="2020" name="Stud. Mycol.">
        <title>101 Dothideomycetes genomes: a test case for predicting lifestyles and emergence of pathogens.</title>
        <authorList>
            <person name="Haridas S."/>
            <person name="Albert R."/>
            <person name="Binder M."/>
            <person name="Bloem J."/>
            <person name="Labutti K."/>
            <person name="Salamov A."/>
            <person name="Andreopoulos B."/>
            <person name="Baker S."/>
            <person name="Barry K."/>
            <person name="Bills G."/>
            <person name="Bluhm B."/>
            <person name="Cannon C."/>
            <person name="Castanera R."/>
            <person name="Culley D."/>
            <person name="Daum C."/>
            <person name="Ezra D."/>
            <person name="Gonzalez J."/>
            <person name="Henrissat B."/>
            <person name="Kuo A."/>
            <person name="Liang C."/>
            <person name="Lipzen A."/>
            <person name="Lutzoni F."/>
            <person name="Magnuson J."/>
            <person name="Mondo S."/>
            <person name="Nolan M."/>
            <person name="Ohm R."/>
            <person name="Pangilinan J."/>
            <person name="Park H.-J."/>
            <person name="Ramirez L."/>
            <person name="Alfaro M."/>
            <person name="Sun H."/>
            <person name="Tritt A."/>
            <person name="Yoshinaga Y."/>
            <person name="Zwiers L.-H."/>
            <person name="Turgeon B."/>
            <person name="Goodwin S."/>
            <person name="Spatafora J."/>
            <person name="Crous P."/>
            <person name="Grigoriev I."/>
        </authorList>
    </citation>
    <scope>NUCLEOTIDE SEQUENCE</scope>
    <source>
        <strain evidence="1">CBS 115976</strain>
    </source>
</reference>
<dbReference type="AlphaFoldDB" id="A0A6A6UG91"/>
<dbReference type="EMBL" id="MU004233">
    <property type="protein sequence ID" value="KAF2671299.1"/>
    <property type="molecule type" value="Genomic_DNA"/>
</dbReference>
<dbReference type="GO" id="GO:0007059">
    <property type="term" value="P:chromosome segregation"/>
    <property type="evidence" value="ECO:0007669"/>
    <property type="project" value="InterPro"/>
</dbReference>
<organism evidence="1 2">
    <name type="scientific">Microthyrium microscopicum</name>
    <dbReference type="NCBI Taxonomy" id="703497"/>
    <lineage>
        <taxon>Eukaryota</taxon>
        <taxon>Fungi</taxon>
        <taxon>Dikarya</taxon>
        <taxon>Ascomycota</taxon>
        <taxon>Pezizomycotina</taxon>
        <taxon>Dothideomycetes</taxon>
        <taxon>Dothideomycetes incertae sedis</taxon>
        <taxon>Microthyriales</taxon>
        <taxon>Microthyriaceae</taxon>
        <taxon>Microthyrium</taxon>
    </lineage>
</organism>
<accession>A0A6A6UG91</accession>
<proteinExistence type="predicted"/>
<protein>
    <submittedName>
        <fullName evidence="1">CHL4-domain-containing protein</fullName>
    </submittedName>
</protein>
<sequence length="443" mass="48032">MAPKKTLTLPSRDALSHGLRLPSNDPTVFKTLYKLSKPSLIQLATDWCSEEYRDTCGPYINQDYAPEDPDIPWAAANTIEELVELYDEERTQRKGSKRELVDRILEGDWRHGLSLHQLAMAECQSLLDHPTTHRWTAFRIALSPSSKPSSTTTALPPIHAPSFILALHHEIASLIKAHYHITRPPNLPLTLIRIALFDTPYTTTTLTPALLSASKSIFLAFPDGAPFIYISLPTATLKALQADSTTHSLPAFVVKAIPVALSSPQTRYALLPTRLSAHSLSALLALRGATRETGVNGAWAQYADANSTNNALDFTSTPIDQDDAMSLDSEAPGKRTLPLNFGPPPSKRHRSIAAARFGPSGAPGDGKALSRLDITLEDATESASWGPRVRVSFAGAHVFAGIRALVEAGAIDGERMPAWMTGEAGVSVGVVRDGRLEGWEETV</sequence>
<evidence type="ECO:0000313" key="2">
    <source>
        <dbReference type="Proteomes" id="UP000799302"/>
    </source>
</evidence>
<dbReference type="OrthoDB" id="6585699at2759"/>
<dbReference type="Pfam" id="PF05238">
    <property type="entry name" value="CENP-N"/>
    <property type="match status" value="1"/>
</dbReference>
<gene>
    <name evidence="1" type="ORF">BT63DRAFT_423514</name>
</gene>
<name>A0A6A6UG91_9PEZI</name>
<dbReference type="Gene3D" id="3.10.20.720">
    <property type="match status" value="1"/>
</dbReference>
<dbReference type="GO" id="GO:0034080">
    <property type="term" value="P:CENP-A containing chromatin assembly"/>
    <property type="evidence" value="ECO:0007669"/>
    <property type="project" value="InterPro"/>
</dbReference>